<dbReference type="Pfam" id="PF13417">
    <property type="entry name" value="GST_N_3"/>
    <property type="match status" value="1"/>
</dbReference>
<dbReference type="OrthoDB" id="2309723at2759"/>
<name>A0A6A5YF11_9PEZI</name>
<proteinExistence type="inferred from homology"/>
<dbReference type="SFLD" id="SFLDS00019">
    <property type="entry name" value="Glutathione_Transferase_(cytos"/>
    <property type="match status" value="1"/>
</dbReference>
<protein>
    <submittedName>
        <fullName evidence="4">Glutathione S-transferase C-terminal-like protein</fullName>
    </submittedName>
</protein>
<organism evidence="4 5">
    <name type="scientific">Saccharata proteae CBS 121410</name>
    <dbReference type="NCBI Taxonomy" id="1314787"/>
    <lineage>
        <taxon>Eukaryota</taxon>
        <taxon>Fungi</taxon>
        <taxon>Dikarya</taxon>
        <taxon>Ascomycota</taxon>
        <taxon>Pezizomycotina</taxon>
        <taxon>Dothideomycetes</taxon>
        <taxon>Dothideomycetes incertae sedis</taxon>
        <taxon>Botryosphaeriales</taxon>
        <taxon>Saccharataceae</taxon>
        <taxon>Saccharata</taxon>
    </lineage>
</organism>
<reference evidence="4" key="1">
    <citation type="journal article" date="2020" name="Stud. Mycol.">
        <title>101 Dothideomycetes genomes: a test case for predicting lifestyles and emergence of pathogens.</title>
        <authorList>
            <person name="Haridas S."/>
            <person name="Albert R."/>
            <person name="Binder M."/>
            <person name="Bloem J."/>
            <person name="Labutti K."/>
            <person name="Salamov A."/>
            <person name="Andreopoulos B."/>
            <person name="Baker S."/>
            <person name="Barry K."/>
            <person name="Bills G."/>
            <person name="Bluhm B."/>
            <person name="Cannon C."/>
            <person name="Castanera R."/>
            <person name="Culley D."/>
            <person name="Daum C."/>
            <person name="Ezra D."/>
            <person name="Gonzalez J."/>
            <person name="Henrissat B."/>
            <person name="Kuo A."/>
            <person name="Liang C."/>
            <person name="Lipzen A."/>
            <person name="Lutzoni F."/>
            <person name="Magnuson J."/>
            <person name="Mondo S."/>
            <person name="Nolan M."/>
            <person name="Ohm R."/>
            <person name="Pangilinan J."/>
            <person name="Park H.-J."/>
            <person name="Ramirez L."/>
            <person name="Alfaro M."/>
            <person name="Sun H."/>
            <person name="Tritt A."/>
            <person name="Yoshinaga Y."/>
            <person name="Zwiers L.-H."/>
            <person name="Turgeon B."/>
            <person name="Goodwin S."/>
            <person name="Spatafora J."/>
            <person name="Crous P."/>
            <person name="Grigoriev I."/>
        </authorList>
    </citation>
    <scope>NUCLEOTIDE SEQUENCE</scope>
    <source>
        <strain evidence="4">CBS 121410</strain>
    </source>
</reference>
<dbReference type="SFLD" id="SFLDG00358">
    <property type="entry name" value="Main_(cytGST)"/>
    <property type="match status" value="1"/>
</dbReference>
<dbReference type="EMBL" id="ML978714">
    <property type="protein sequence ID" value="KAF2089510.1"/>
    <property type="molecule type" value="Genomic_DNA"/>
</dbReference>
<dbReference type="Proteomes" id="UP000799776">
    <property type="component" value="Unassembled WGS sequence"/>
</dbReference>
<dbReference type="PROSITE" id="PS50404">
    <property type="entry name" value="GST_NTER"/>
    <property type="match status" value="1"/>
</dbReference>
<dbReference type="InterPro" id="IPR004046">
    <property type="entry name" value="GST_C"/>
</dbReference>
<dbReference type="InterPro" id="IPR036249">
    <property type="entry name" value="Thioredoxin-like_sf"/>
</dbReference>
<dbReference type="SUPFAM" id="SSF47616">
    <property type="entry name" value="GST C-terminal domain-like"/>
    <property type="match status" value="1"/>
</dbReference>
<dbReference type="AlphaFoldDB" id="A0A6A5YF11"/>
<evidence type="ECO:0000256" key="1">
    <source>
        <dbReference type="ARBA" id="ARBA00007409"/>
    </source>
</evidence>
<evidence type="ECO:0000313" key="5">
    <source>
        <dbReference type="Proteomes" id="UP000799776"/>
    </source>
</evidence>
<dbReference type="Pfam" id="PF00043">
    <property type="entry name" value="GST_C"/>
    <property type="match status" value="1"/>
</dbReference>
<dbReference type="Gene3D" id="3.40.30.10">
    <property type="entry name" value="Glutaredoxin"/>
    <property type="match status" value="1"/>
</dbReference>
<evidence type="ECO:0000313" key="4">
    <source>
        <dbReference type="EMBL" id="KAF2089510.1"/>
    </source>
</evidence>
<feature type="domain" description="GST N-terminal" evidence="2">
    <location>
        <begin position="2"/>
        <end position="85"/>
    </location>
</feature>
<keyword evidence="5" id="KW-1185">Reference proteome</keyword>
<sequence>MAPPITLYFLQASRSIRTAWLLEELNLDYDVKFWERENGKAAPQAAKDAAASPLGKFPSIRDGDVAVHESGAITQYLCETYDKSHRLLPTDPVSRVPCLQYIHAAEATFLLHGLAVIYVRWNYPTTSPPAGLAHMEGGMAKNVRNDFDWLEAELRKADGKFLCGNEVTAADCMMHFSIDLIMKRRLGIEGGKWPNVEQWLKDCEGTEAYKRAVENTGHKM</sequence>
<dbReference type="InterPro" id="IPR004045">
    <property type="entry name" value="Glutathione_S-Trfase_N"/>
</dbReference>
<evidence type="ECO:0000259" key="2">
    <source>
        <dbReference type="PROSITE" id="PS50404"/>
    </source>
</evidence>
<dbReference type="PANTHER" id="PTHR44051:SF9">
    <property type="entry name" value="GLUTATHIONE S-TRANSFERASE 1"/>
    <property type="match status" value="1"/>
</dbReference>
<comment type="similarity">
    <text evidence="1">Belongs to the GST superfamily.</text>
</comment>
<dbReference type="GO" id="GO:0016740">
    <property type="term" value="F:transferase activity"/>
    <property type="evidence" value="ECO:0007669"/>
    <property type="project" value="UniProtKB-KW"/>
</dbReference>
<dbReference type="PROSITE" id="PS50405">
    <property type="entry name" value="GST_CTER"/>
    <property type="match status" value="1"/>
</dbReference>
<feature type="domain" description="GST C-terminal" evidence="3">
    <location>
        <begin position="91"/>
        <end position="220"/>
    </location>
</feature>
<accession>A0A6A5YF11</accession>
<dbReference type="InterPro" id="IPR010987">
    <property type="entry name" value="Glutathione-S-Trfase_C-like"/>
</dbReference>
<keyword evidence="4" id="KW-0808">Transferase</keyword>
<dbReference type="CDD" id="cd03046">
    <property type="entry name" value="GST_N_GTT1_like"/>
    <property type="match status" value="1"/>
</dbReference>
<dbReference type="Gene3D" id="1.20.1050.10">
    <property type="match status" value="1"/>
</dbReference>
<dbReference type="PANTHER" id="PTHR44051">
    <property type="entry name" value="GLUTATHIONE S-TRANSFERASE-RELATED"/>
    <property type="match status" value="1"/>
</dbReference>
<evidence type="ECO:0000259" key="3">
    <source>
        <dbReference type="PROSITE" id="PS50405"/>
    </source>
</evidence>
<dbReference type="InterPro" id="IPR036282">
    <property type="entry name" value="Glutathione-S-Trfase_C_sf"/>
</dbReference>
<gene>
    <name evidence="4" type="ORF">K490DRAFT_72262</name>
</gene>
<dbReference type="SUPFAM" id="SSF52833">
    <property type="entry name" value="Thioredoxin-like"/>
    <property type="match status" value="1"/>
</dbReference>
<dbReference type="InterPro" id="IPR040079">
    <property type="entry name" value="Glutathione_S-Trfase"/>
</dbReference>